<dbReference type="GO" id="GO:0005543">
    <property type="term" value="F:phospholipid binding"/>
    <property type="evidence" value="ECO:0000318"/>
    <property type="project" value="GO_Central"/>
</dbReference>
<evidence type="ECO:0000256" key="6">
    <source>
        <dbReference type="SAM" id="MobiDB-lite"/>
    </source>
</evidence>
<keyword evidence="4" id="KW-0333">Golgi apparatus</keyword>
<evidence type="ECO:0000256" key="4">
    <source>
        <dbReference type="ARBA" id="ARBA00023034"/>
    </source>
</evidence>
<dbReference type="Gene3D" id="1.25.40.90">
    <property type="match status" value="1"/>
</dbReference>
<feature type="compositionally biased region" description="Basic and acidic residues" evidence="6">
    <location>
        <begin position="182"/>
        <end position="265"/>
    </location>
</feature>
<dbReference type="GO" id="GO:0030125">
    <property type="term" value="C:clathrin vesicle coat"/>
    <property type="evidence" value="ECO:0000318"/>
    <property type="project" value="GO_Central"/>
</dbReference>
<feature type="region of interest" description="Disordered" evidence="6">
    <location>
        <begin position="430"/>
        <end position="462"/>
    </location>
</feature>
<dbReference type="SUPFAM" id="SSF48464">
    <property type="entry name" value="ENTH/VHS domain"/>
    <property type="match status" value="1"/>
</dbReference>
<evidence type="ECO:0000259" key="7">
    <source>
        <dbReference type="PROSITE" id="PS50942"/>
    </source>
</evidence>
<feature type="region of interest" description="Disordered" evidence="6">
    <location>
        <begin position="149"/>
        <end position="408"/>
    </location>
</feature>
<feature type="domain" description="ENTH" evidence="7">
    <location>
        <begin position="18"/>
        <end position="150"/>
    </location>
</feature>
<evidence type="ECO:0000256" key="3">
    <source>
        <dbReference type="ARBA" id="ARBA00010130"/>
    </source>
</evidence>
<dbReference type="GO" id="GO:0005794">
    <property type="term" value="C:Golgi apparatus"/>
    <property type="evidence" value="ECO:0007669"/>
    <property type="project" value="UniProtKB-SubCell"/>
</dbReference>
<dbReference type="PaxDb" id="4097-A0A1S4CT74"/>
<comment type="subcellular location">
    <subcellularLocation>
        <location evidence="1">Cytoplasmic vesicle</location>
        <location evidence="1">Clathrin-coated vesicle</location>
    </subcellularLocation>
    <subcellularLocation>
        <location evidence="2">Golgi apparatus</location>
    </subcellularLocation>
</comment>
<dbReference type="GO" id="GO:0005768">
    <property type="term" value="C:endosome"/>
    <property type="evidence" value="ECO:0000318"/>
    <property type="project" value="GO_Central"/>
</dbReference>
<organism evidence="8">
    <name type="scientific">Nicotiana tabacum</name>
    <name type="common">Common tobacco</name>
    <dbReference type="NCBI Taxonomy" id="4097"/>
    <lineage>
        <taxon>Eukaryota</taxon>
        <taxon>Viridiplantae</taxon>
        <taxon>Streptophyta</taxon>
        <taxon>Embryophyta</taxon>
        <taxon>Tracheophyta</taxon>
        <taxon>Spermatophyta</taxon>
        <taxon>Magnoliopsida</taxon>
        <taxon>eudicotyledons</taxon>
        <taxon>Gunneridae</taxon>
        <taxon>Pentapetalae</taxon>
        <taxon>asterids</taxon>
        <taxon>lamiids</taxon>
        <taxon>Solanales</taxon>
        <taxon>Solanaceae</taxon>
        <taxon>Nicotianoideae</taxon>
        <taxon>Nicotianeae</taxon>
        <taxon>Nicotiana</taxon>
    </lineage>
</organism>
<dbReference type="PANTHER" id="PTHR12276:SF86">
    <property type="entry name" value="CLATHRIN INTERACTOR EPSIN 2-LIKE"/>
    <property type="match status" value="1"/>
</dbReference>
<dbReference type="SMART" id="SM00273">
    <property type="entry name" value="ENTH"/>
    <property type="match status" value="1"/>
</dbReference>
<dbReference type="InterPro" id="IPR013809">
    <property type="entry name" value="ENTH"/>
</dbReference>
<dbReference type="PROSITE" id="PS50942">
    <property type="entry name" value="ENTH"/>
    <property type="match status" value="1"/>
</dbReference>
<dbReference type="PANTHER" id="PTHR12276">
    <property type="entry name" value="EPSIN/ENT-RELATED"/>
    <property type="match status" value="1"/>
</dbReference>
<gene>
    <name evidence="8" type="primary">LOC107822293</name>
</gene>
<evidence type="ECO:0000313" key="8">
    <source>
        <dbReference type="RefSeq" id="XP_016504311.1"/>
    </source>
</evidence>
<dbReference type="InterPro" id="IPR008942">
    <property type="entry name" value="ENTH_VHS"/>
</dbReference>
<proteinExistence type="inferred from homology"/>
<dbReference type="AlphaFoldDB" id="A0A1S4CT74"/>
<feature type="compositionally biased region" description="Polar residues" evidence="6">
    <location>
        <begin position="450"/>
        <end position="462"/>
    </location>
</feature>
<feature type="compositionally biased region" description="Polar residues" evidence="6">
    <location>
        <begin position="390"/>
        <end position="404"/>
    </location>
</feature>
<dbReference type="GO" id="GO:0030276">
    <property type="term" value="F:clathrin binding"/>
    <property type="evidence" value="ECO:0000318"/>
    <property type="project" value="GO_Central"/>
</dbReference>
<dbReference type="SMR" id="A0A1S4CT74"/>
<dbReference type="CDD" id="cd03571">
    <property type="entry name" value="ENTH"/>
    <property type="match status" value="1"/>
</dbReference>
<dbReference type="OrthoDB" id="4033880at2759"/>
<dbReference type="STRING" id="4097.A0A1S4CT74"/>
<dbReference type="GO" id="GO:0006897">
    <property type="term" value="P:endocytosis"/>
    <property type="evidence" value="ECO:0000318"/>
    <property type="project" value="GO_Central"/>
</dbReference>
<evidence type="ECO:0000256" key="2">
    <source>
        <dbReference type="ARBA" id="ARBA00004555"/>
    </source>
</evidence>
<sequence>MKKAFGQTVRDIKRGVNKKVLKVPSIEQKVLDATSNEPWGPHGSLLADIAQASRNYHEYQMIMAVIWKRISDTGKNWRHVYKALTILDYLVACGSERVIDEIREHVYQISTLSDFQYIDSSGRDQGSNVRKKSQSLVVLVNDKERIQEVRQKAATNRDKFRNTSVGDMHQPGSYSSSGGYGDRYEEDRYGGRDEERNGYGRDEEKYGRYGDSYSRDGDRYGRGYDERSRDGNRDDDHRGRSRSVDDYSYDSRSRSSDRDRNRAYDDDGQYSSRGSGARAEDRSQDGSVTDMRLERRFSEQNLDAPPSYEEAIGASRSPTHSERNGETPSASAPKSSSPHSIGSPNQATTPAPAPTAASLPTPVPAAAPPENKDIESFDEFDPRASFSVAGAQSNGAMPTTSGGTEVNLLGSLSEPFSSNSLALVSATTTTSEVNPFGPTSSEPMFGGASPASSVPNQVGFSS</sequence>
<protein>
    <submittedName>
        <fullName evidence="8">Clathrin interactor EPSIN 2</fullName>
    </submittedName>
</protein>
<dbReference type="FunFam" id="1.25.40.90:FF:000006">
    <property type="entry name" value="Clathrin interactor 1"/>
    <property type="match status" value="1"/>
</dbReference>
<dbReference type="KEGG" id="nta:107822293"/>
<name>A0A1S4CT74_TOBAC</name>
<keyword evidence="5" id="KW-0968">Cytoplasmic vesicle</keyword>
<evidence type="ECO:0000256" key="1">
    <source>
        <dbReference type="ARBA" id="ARBA00004132"/>
    </source>
</evidence>
<dbReference type="Pfam" id="PF01417">
    <property type="entry name" value="ENTH"/>
    <property type="match status" value="1"/>
</dbReference>
<comment type="similarity">
    <text evidence="3">Belongs to the epsin family.</text>
</comment>
<dbReference type="GO" id="GO:0005886">
    <property type="term" value="C:plasma membrane"/>
    <property type="evidence" value="ECO:0000318"/>
    <property type="project" value="GO_Central"/>
</dbReference>
<feature type="compositionally biased region" description="Basic and acidic residues" evidence="6">
    <location>
        <begin position="149"/>
        <end position="161"/>
    </location>
</feature>
<dbReference type="RefSeq" id="XP_016504311.1">
    <property type="nucleotide sequence ID" value="XM_016648825.1"/>
</dbReference>
<reference evidence="8" key="1">
    <citation type="submission" date="2025-08" db="UniProtKB">
        <authorList>
            <consortium name="RefSeq"/>
        </authorList>
    </citation>
    <scope>IDENTIFICATION</scope>
</reference>
<evidence type="ECO:0000256" key="5">
    <source>
        <dbReference type="ARBA" id="ARBA00023329"/>
    </source>
</evidence>
<feature type="compositionally biased region" description="Low complexity" evidence="6">
    <location>
        <begin position="328"/>
        <end position="360"/>
    </location>
</feature>
<accession>A0A1S4CT74</accession>